<organism evidence="3 4">
    <name type="scientific">Ignelater luminosus</name>
    <name type="common">Cucubano</name>
    <name type="synonym">Pyrophorus luminosus</name>
    <dbReference type="NCBI Taxonomy" id="2038154"/>
    <lineage>
        <taxon>Eukaryota</taxon>
        <taxon>Metazoa</taxon>
        <taxon>Ecdysozoa</taxon>
        <taxon>Arthropoda</taxon>
        <taxon>Hexapoda</taxon>
        <taxon>Insecta</taxon>
        <taxon>Pterygota</taxon>
        <taxon>Neoptera</taxon>
        <taxon>Endopterygota</taxon>
        <taxon>Coleoptera</taxon>
        <taxon>Polyphaga</taxon>
        <taxon>Elateriformia</taxon>
        <taxon>Elateroidea</taxon>
        <taxon>Elateridae</taxon>
        <taxon>Agrypninae</taxon>
        <taxon>Pyrophorini</taxon>
        <taxon>Ignelater</taxon>
    </lineage>
</organism>
<gene>
    <name evidence="3" type="ORF">ILUMI_01517</name>
</gene>
<sequence>MNFLRMLLFVLLIGLATVNGSFIEDYCWRDYNGIAPFDAFKAGIDRDGKPIYIGQVLFQNKLIPGKIHENANAIHIEFYRAYTINETIKILCTQHPEHFEWFPIRHDQVLLIKDKHIFEGGYQNNVTTYIGRAYWRGQLTVGKVACVREHYCLKLTTVEGRRFYQHSEFEILIYNPNNKQEDFAVTPSVESVTTKTLIHQGSLSWLWYFSLAVIVFLILIVIKIVRRC</sequence>
<dbReference type="PANTHER" id="PTHR31649:SF10">
    <property type="entry name" value="IP19903P-RELATED"/>
    <property type="match status" value="1"/>
</dbReference>
<dbReference type="InterPro" id="IPR006616">
    <property type="entry name" value="DM9_repeat"/>
</dbReference>
<reference evidence="3" key="1">
    <citation type="submission" date="2019-08" db="EMBL/GenBank/DDBJ databases">
        <title>The genome of the North American firefly Photinus pyralis.</title>
        <authorList>
            <consortium name="Photinus pyralis genome working group"/>
            <person name="Fallon T.R."/>
            <person name="Sander Lower S.E."/>
            <person name="Weng J.-K."/>
        </authorList>
    </citation>
    <scope>NUCLEOTIDE SEQUENCE</scope>
    <source>
        <strain evidence="3">TRF0915ILg1</strain>
        <tissue evidence="3">Whole body</tissue>
    </source>
</reference>
<proteinExistence type="predicted"/>
<dbReference type="Proteomes" id="UP000801492">
    <property type="component" value="Unassembled WGS sequence"/>
</dbReference>
<evidence type="ECO:0000313" key="3">
    <source>
        <dbReference type="EMBL" id="KAF2904662.1"/>
    </source>
</evidence>
<evidence type="ECO:0000313" key="4">
    <source>
        <dbReference type="Proteomes" id="UP000801492"/>
    </source>
</evidence>
<dbReference type="Pfam" id="PF11901">
    <property type="entry name" value="DM9"/>
    <property type="match status" value="2"/>
</dbReference>
<keyword evidence="2" id="KW-0732">Signal</keyword>
<protein>
    <submittedName>
        <fullName evidence="3">Uncharacterized protein</fullName>
    </submittedName>
</protein>
<feature type="signal peptide" evidence="2">
    <location>
        <begin position="1"/>
        <end position="20"/>
    </location>
</feature>
<dbReference type="AlphaFoldDB" id="A0A8K0GK69"/>
<accession>A0A8K0GK69</accession>
<evidence type="ECO:0000256" key="1">
    <source>
        <dbReference type="SAM" id="Phobius"/>
    </source>
</evidence>
<feature type="transmembrane region" description="Helical" evidence="1">
    <location>
        <begin position="205"/>
        <end position="225"/>
    </location>
</feature>
<evidence type="ECO:0000256" key="2">
    <source>
        <dbReference type="SAM" id="SignalP"/>
    </source>
</evidence>
<name>A0A8K0GK69_IGNLU</name>
<keyword evidence="1" id="KW-1133">Transmembrane helix</keyword>
<keyword evidence="4" id="KW-1185">Reference proteome</keyword>
<dbReference type="OrthoDB" id="1925699at2759"/>
<dbReference type="EMBL" id="VTPC01000715">
    <property type="protein sequence ID" value="KAF2904662.1"/>
    <property type="molecule type" value="Genomic_DNA"/>
</dbReference>
<keyword evidence="1" id="KW-0812">Transmembrane</keyword>
<feature type="chain" id="PRO_5035443473" evidence="2">
    <location>
        <begin position="21"/>
        <end position="228"/>
    </location>
</feature>
<comment type="caution">
    <text evidence="3">The sequence shown here is derived from an EMBL/GenBank/DDBJ whole genome shotgun (WGS) entry which is preliminary data.</text>
</comment>
<dbReference type="SMART" id="SM00696">
    <property type="entry name" value="DM9"/>
    <property type="match status" value="1"/>
</dbReference>
<keyword evidence="1" id="KW-0472">Membrane</keyword>
<dbReference type="PANTHER" id="PTHR31649">
    <property type="entry name" value="AGAP009604-PA"/>
    <property type="match status" value="1"/>
</dbReference>